<proteinExistence type="predicted"/>
<sequence>MSKKKGLSFEEKRSRMVDLFFEKDEREEVMEELTKRRAEREVLTRELEKYRESDPEVLHKVRGQTSEAREAANRWTGQSCLSLPHRQVSLVFPCHTV</sequence>
<keyword evidence="1" id="KW-0175">Coiled coil</keyword>
<reference evidence="3" key="1">
    <citation type="submission" date="2025-08" db="UniProtKB">
        <authorList>
            <consortium name="RefSeq"/>
        </authorList>
    </citation>
    <scope>IDENTIFICATION</scope>
</reference>
<evidence type="ECO:0000313" key="3">
    <source>
        <dbReference type="RefSeq" id="XP_012946210.1"/>
    </source>
</evidence>
<name>A0ABM1AEM0_APLCA</name>
<organism evidence="2 3">
    <name type="scientific">Aplysia californica</name>
    <name type="common">California sea hare</name>
    <dbReference type="NCBI Taxonomy" id="6500"/>
    <lineage>
        <taxon>Eukaryota</taxon>
        <taxon>Metazoa</taxon>
        <taxon>Spiralia</taxon>
        <taxon>Lophotrochozoa</taxon>
        <taxon>Mollusca</taxon>
        <taxon>Gastropoda</taxon>
        <taxon>Heterobranchia</taxon>
        <taxon>Euthyneura</taxon>
        <taxon>Tectipleura</taxon>
        <taxon>Aplysiida</taxon>
        <taxon>Aplysioidea</taxon>
        <taxon>Aplysiidae</taxon>
        <taxon>Aplysia</taxon>
    </lineage>
</organism>
<dbReference type="RefSeq" id="XP_012946210.1">
    <property type="nucleotide sequence ID" value="XM_013090756.2"/>
</dbReference>
<evidence type="ECO:0000256" key="1">
    <source>
        <dbReference type="SAM" id="Coils"/>
    </source>
</evidence>
<gene>
    <name evidence="3" type="primary">LOC106013903</name>
</gene>
<protein>
    <submittedName>
        <fullName evidence="3">Meiotic nuclear division protein 1 homolog</fullName>
    </submittedName>
</protein>
<evidence type="ECO:0000313" key="2">
    <source>
        <dbReference type="Proteomes" id="UP000694888"/>
    </source>
</evidence>
<dbReference type="GeneID" id="106013903"/>
<accession>A0ABM1AEM0</accession>
<keyword evidence="2" id="KW-1185">Reference proteome</keyword>
<dbReference type="Proteomes" id="UP000694888">
    <property type="component" value="Unplaced"/>
</dbReference>
<feature type="coiled-coil region" evidence="1">
    <location>
        <begin position="26"/>
        <end position="53"/>
    </location>
</feature>